<sequence>MNKSELISAIAEKSELTKKDSERALNAFLETVSETLTEGDKVQLVGFGTFEVRERKAREGRNPRNPEEVIKIPASLAPVFKAGKALKEAVNSKKASKKKSKKK</sequence>
<dbReference type="FunFam" id="4.10.520.10:FF:000001">
    <property type="entry name" value="DNA-binding protein HU"/>
    <property type="match status" value="1"/>
</dbReference>
<dbReference type="InterPro" id="IPR010992">
    <property type="entry name" value="IHF-like_DNA-bd_dom_sf"/>
</dbReference>
<proteinExistence type="inferred from homology"/>
<comment type="caution">
    <text evidence="5">The sequence shown here is derived from an EMBL/GenBank/DDBJ whole genome shotgun (WGS) entry which is preliminary data.</text>
</comment>
<name>A0A2U1E3L7_9FIRM</name>
<dbReference type="GO" id="GO:0030527">
    <property type="term" value="F:structural constituent of chromatin"/>
    <property type="evidence" value="ECO:0007669"/>
    <property type="project" value="InterPro"/>
</dbReference>
<evidence type="ECO:0000256" key="1">
    <source>
        <dbReference type="ARBA" id="ARBA00010529"/>
    </source>
</evidence>
<dbReference type="PANTHER" id="PTHR33175:SF3">
    <property type="entry name" value="DNA-BINDING PROTEIN HU-BETA"/>
    <property type="match status" value="1"/>
</dbReference>
<keyword evidence="2" id="KW-0226">DNA condensation</keyword>
<dbReference type="GO" id="GO:0042802">
    <property type="term" value="F:identical protein binding"/>
    <property type="evidence" value="ECO:0007669"/>
    <property type="project" value="UniProtKB-ARBA"/>
</dbReference>
<dbReference type="SUPFAM" id="SSF47729">
    <property type="entry name" value="IHF-like DNA-binding proteins"/>
    <property type="match status" value="1"/>
</dbReference>
<evidence type="ECO:0000313" key="5">
    <source>
        <dbReference type="EMBL" id="PVY94538.1"/>
    </source>
</evidence>
<dbReference type="PRINTS" id="PR01727">
    <property type="entry name" value="DNABINDINGHU"/>
</dbReference>
<evidence type="ECO:0000256" key="4">
    <source>
        <dbReference type="RuleBase" id="RU003939"/>
    </source>
</evidence>
<dbReference type="SMART" id="SM00411">
    <property type="entry name" value="BHL"/>
    <property type="match status" value="1"/>
</dbReference>
<dbReference type="GO" id="GO:0003677">
    <property type="term" value="F:DNA binding"/>
    <property type="evidence" value="ECO:0007669"/>
    <property type="project" value="UniProtKB-KW"/>
</dbReference>
<dbReference type="PROSITE" id="PS00045">
    <property type="entry name" value="HISTONE_LIKE"/>
    <property type="match status" value="1"/>
</dbReference>
<dbReference type="InterPro" id="IPR000119">
    <property type="entry name" value="Hist_DNA-bd"/>
</dbReference>
<protein>
    <submittedName>
        <fullName evidence="5">DNA-binding protein HU-beta</fullName>
    </submittedName>
</protein>
<organism evidence="5 6">
    <name type="scientific">Ezakiella coagulans</name>
    <dbReference type="NCBI Taxonomy" id="46507"/>
    <lineage>
        <taxon>Bacteria</taxon>
        <taxon>Bacillati</taxon>
        <taxon>Bacillota</taxon>
        <taxon>Tissierellia</taxon>
        <taxon>Ezakiella</taxon>
    </lineage>
</organism>
<keyword evidence="6" id="KW-1185">Reference proteome</keyword>
<dbReference type="Gene3D" id="4.10.520.10">
    <property type="entry name" value="IHF-like DNA-binding proteins"/>
    <property type="match status" value="1"/>
</dbReference>
<dbReference type="GO" id="GO:0010467">
    <property type="term" value="P:gene expression"/>
    <property type="evidence" value="ECO:0007669"/>
    <property type="project" value="UniProtKB-ARBA"/>
</dbReference>
<dbReference type="GO" id="GO:0005829">
    <property type="term" value="C:cytosol"/>
    <property type="evidence" value="ECO:0007669"/>
    <property type="project" value="UniProtKB-ARBA"/>
</dbReference>
<dbReference type="AlphaFoldDB" id="A0A2U1E3L7"/>
<comment type="similarity">
    <text evidence="1 4">Belongs to the bacterial histone-like protein family.</text>
</comment>
<evidence type="ECO:0000256" key="2">
    <source>
        <dbReference type="ARBA" id="ARBA00023067"/>
    </source>
</evidence>
<evidence type="ECO:0000256" key="3">
    <source>
        <dbReference type="ARBA" id="ARBA00023125"/>
    </source>
</evidence>
<reference evidence="5 6" key="1">
    <citation type="submission" date="2018-04" db="EMBL/GenBank/DDBJ databases">
        <title>Genomic Encyclopedia of Type Strains, Phase IV (KMG-IV): sequencing the most valuable type-strain genomes for metagenomic binning, comparative biology and taxonomic classification.</title>
        <authorList>
            <person name="Goeker M."/>
        </authorList>
    </citation>
    <scope>NUCLEOTIDE SEQUENCE [LARGE SCALE GENOMIC DNA]</scope>
    <source>
        <strain evidence="5 6">DSM 20705</strain>
    </source>
</reference>
<dbReference type="CDD" id="cd13831">
    <property type="entry name" value="HU"/>
    <property type="match status" value="1"/>
</dbReference>
<dbReference type="EMBL" id="QEKV01000004">
    <property type="protein sequence ID" value="PVY94538.1"/>
    <property type="molecule type" value="Genomic_DNA"/>
</dbReference>
<dbReference type="Pfam" id="PF00216">
    <property type="entry name" value="Bac_DNA_binding"/>
    <property type="match status" value="1"/>
</dbReference>
<keyword evidence="3 5" id="KW-0238">DNA-binding</keyword>
<dbReference type="PANTHER" id="PTHR33175">
    <property type="entry name" value="DNA-BINDING PROTEIN HU"/>
    <property type="match status" value="1"/>
</dbReference>
<dbReference type="GO" id="GO:1990178">
    <property type="term" value="C:HU-DNA complex"/>
    <property type="evidence" value="ECO:0007669"/>
    <property type="project" value="UniProtKB-ARBA"/>
</dbReference>
<dbReference type="GO" id="GO:0030261">
    <property type="term" value="P:chromosome condensation"/>
    <property type="evidence" value="ECO:0007669"/>
    <property type="project" value="UniProtKB-KW"/>
</dbReference>
<accession>A0A2U1E3L7</accession>
<dbReference type="GO" id="GO:0006270">
    <property type="term" value="P:DNA replication initiation"/>
    <property type="evidence" value="ECO:0007669"/>
    <property type="project" value="UniProtKB-ARBA"/>
</dbReference>
<dbReference type="GO" id="GO:1990103">
    <property type="term" value="C:DnaA-HU complex"/>
    <property type="evidence" value="ECO:0007669"/>
    <property type="project" value="UniProtKB-ARBA"/>
</dbReference>
<gene>
    <name evidence="5" type="ORF">C7381_10439</name>
</gene>
<dbReference type="InterPro" id="IPR020816">
    <property type="entry name" value="Histone-like_DNA-bd_CS"/>
</dbReference>
<evidence type="ECO:0000313" key="6">
    <source>
        <dbReference type="Proteomes" id="UP000245793"/>
    </source>
</evidence>
<dbReference type="Proteomes" id="UP000245793">
    <property type="component" value="Unassembled WGS sequence"/>
</dbReference>